<accession>A0A9D4YYC4</accession>
<keyword evidence="3" id="KW-1185">Reference proteome</keyword>
<reference evidence="2" key="2">
    <citation type="submission" date="2020-11" db="EMBL/GenBank/DDBJ databases">
        <authorList>
            <person name="Cecchin M."/>
            <person name="Marcolungo L."/>
            <person name="Rossato M."/>
            <person name="Girolomoni L."/>
            <person name="Cosentino E."/>
            <person name="Cuine S."/>
            <person name="Li-Beisson Y."/>
            <person name="Delledonne M."/>
            <person name="Ballottari M."/>
        </authorList>
    </citation>
    <scope>NUCLEOTIDE SEQUENCE</scope>
    <source>
        <strain evidence="2">211/11P</strain>
        <tissue evidence="2">Whole cell</tissue>
    </source>
</reference>
<gene>
    <name evidence="2" type="ORF">D9Q98_010577</name>
</gene>
<evidence type="ECO:0000256" key="1">
    <source>
        <dbReference type="SAM" id="MobiDB-lite"/>
    </source>
</evidence>
<sequence length="132" mass="14177">SKNSSRKAPLAREAEECNQARSRSHSRHTSTSPVSHRSLKGSPGASNIGSEEFAENALQPGACATGSQDDKEPLLPVVRALGSEVMGRENVQDLLLAGPSTSGVRKRFHPRTLRAGWRVILPHDTCPLRATS</sequence>
<proteinExistence type="predicted"/>
<name>A0A9D4YYC4_CHLVU</name>
<organism evidence="2 3">
    <name type="scientific">Chlorella vulgaris</name>
    <name type="common">Green alga</name>
    <dbReference type="NCBI Taxonomy" id="3077"/>
    <lineage>
        <taxon>Eukaryota</taxon>
        <taxon>Viridiplantae</taxon>
        <taxon>Chlorophyta</taxon>
        <taxon>core chlorophytes</taxon>
        <taxon>Trebouxiophyceae</taxon>
        <taxon>Chlorellales</taxon>
        <taxon>Chlorellaceae</taxon>
        <taxon>Chlorella clade</taxon>
        <taxon>Chlorella</taxon>
    </lineage>
</organism>
<feature type="region of interest" description="Disordered" evidence="1">
    <location>
        <begin position="1"/>
        <end position="71"/>
    </location>
</feature>
<dbReference type="AlphaFoldDB" id="A0A9D4YYC4"/>
<dbReference type="Proteomes" id="UP001055712">
    <property type="component" value="Unassembled WGS sequence"/>
</dbReference>
<dbReference type="EMBL" id="SIDB01000006">
    <property type="protein sequence ID" value="KAI3431824.1"/>
    <property type="molecule type" value="Genomic_DNA"/>
</dbReference>
<feature type="non-terminal residue" evidence="2">
    <location>
        <position position="1"/>
    </location>
</feature>
<evidence type="ECO:0000313" key="3">
    <source>
        <dbReference type="Proteomes" id="UP001055712"/>
    </source>
</evidence>
<protein>
    <submittedName>
        <fullName evidence="2">Uncharacterized protein</fullName>
    </submittedName>
</protein>
<reference evidence="2" key="1">
    <citation type="journal article" date="2019" name="Plant J.">
        <title>Chlorella vulgaris genome assembly and annotation reveals the molecular basis for metabolic acclimation to high light conditions.</title>
        <authorList>
            <person name="Cecchin M."/>
            <person name="Marcolungo L."/>
            <person name="Rossato M."/>
            <person name="Girolomoni L."/>
            <person name="Cosentino E."/>
            <person name="Cuine S."/>
            <person name="Li-Beisson Y."/>
            <person name="Delledonne M."/>
            <person name="Ballottari M."/>
        </authorList>
    </citation>
    <scope>NUCLEOTIDE SEQUENCE</scope>
    <source>
        <strain evidence="2">211/11P</strain>
    </source>
</reference>
<evidence type="ECO:0000313" key="2">
    <source>
        <dbReference type="EMBL" id="KAI3431824.1"/>
    </source>
</evidence>
<comment type="caution">
    <text evidence="2">The sequence shown here is derived from an EMBL/GenBank/DDBJ whole genome shotgun (WGS) entry which is preliminary data.</text>
</comment>